<dbReference type="Pfam" id="PF01920">
    <property type="entry name" value="Prefoldin_2"/>
    <property type="match status" value="1"/>
</dbReference>
<dbReference type="PANTHER" id="PTHR21431">
    <property type="entry name" value="PREFOLDIN SUBUNIT 6"/>
    <property type="match status" value="1"/>
</dbReference>
<gene>
    <name evidence="4" type="ORF">SELO1098_LOCUS9725</name>
</gene>
<dbReference type="EMBL" id="HBIC01019638">
    <property type="protein sequence ID" value="CAE0280891.1"/>
    <property type="molecule type" value="Transcribed_RNA"/>
</dbReference>
<name>A0A7S3GZX8_9STRA</name>
<feature type="coiled-coil region" evidence="3">
    <location>
        <begin position="97"/>
        <end position="124"/>
    </location>
</feature>
<proteinExistence type="inferred from homology"/>
<keyword evidence="3" id="KW-0175">Coiled coil</keyword>
<dbReference type="InterPro" id="IPR009053">
    <property type="entry name" value="Prefoldin"/>
</dbReference>
<evidence type="ECO:0008006" key="5">
    <source>
        <dbReference type="Google" id="ProtNLM"/>
    </source>
</evidence>
<evidence type="ECO:0000256" key="2">
    <source>
        <dbReference type="ARBA" id="ARBA00023186"/>
    </source>
</evidence>
<dbReference type="PANTHER" id="PTHR21431:SF0">
    <property type="entry name" value="PREFOLDIN SUBUNIT 6"/>
    <property type="match status" value="1"/>
</dbReference>
<dbReference type="InterPro" id="IPR002777">
    <property type="entry name" value="PFD_beta-like"/>
</dbReference>
<dbReference type="GO" id="GO:0016272">
    <property type="term" value="C:prefoldin complex"/>
    <property type="evidence" value="ECO:0007669"/>
    <property type="project" value="InterPro"/>
</dbReference>
<evidence type="ECO:0000256" key="3">
    <source>
        <dbReference type="SAM" id="Coils"/>
    </source>
</evidence>
<dbReference type="Gene3D" id="1.10.287.370">
    <property type="match status" value="1"/>
</dbReference>
<dbReference type="CDD" id="cd23161">
    <property type="entry name" value="Prefoldin_6"/>
    <property type="match status" value="1"/>
</dbReference>
<evidence type="ECO:0000313" key="4">
    <source>
        <dbReference type="EMBL" id="CAE0280891.1"/>
    </source>
</evidence>
<evidence type="ECO:0000256" key="1">
    <source>
        <dbReference type="ARBA" id="ARBA00008045"/>
    </source>
</evidence>
<dbReference type="FunFam" id="1.10.287.370:FF:000003">
    <property type="entry name" value="Prefoldin subunit 6"/>
    <property type="match status" value="1"/>
</dbReference>
<protein>
    <recommendedName>
        <fullName evidence="5">Prefoldin subunit 6</fullName>
    </recommendedName>
</protein>
<dbReference type="GO" id="GO:0051131">
    <property type="term" value="P:chaperone-mediated protein complex assembly"/>
    <property type="evidence" value="ECO:0007669"/>
    <property type="project" value="TreeGrafter"/>
</dbReference>
<comment type="similarity">
    <text evidence="1">Belongs to the prefoldin subunit beta family.</text>
</comment>
<dbReference type="GO" id="GO:0006457">
    <property type="term" value="P:protein folding"/>
    <property type="evidence" value="ECO:0007669"/>
    <property type="project" value="InterPro"/>
</dbReference>
<keyword evidence="2" id="KW-0143">Chaperone</keyword>
<sequence>MPTEKEGPQQAFDKELEKFKTLQEIVQKSYEARMGLVSQQQETEMVKEEFDTLEEGATIFKLVGPVMVKQQVDDAKGNVEKRLEYIKGELERSDDLIKSQEKDMTEKQQVLMKMQQAVQEAQQSAAAAGAA</sequence>
<dbReference type="AlphaFoldDB" id="A0A7S3GZX8"/>
<dbReference type="GO" id="GO:0051082">
    <property type="term" value="F:unfolded protein binding"/>
    <property type="evidence" value="ECO:0007669"/>
    <property type="project" value="InterPro"/>
</dbReference>
<organism evidence="4">
    <name type="scientific">Spumella elongata</name>
    <dbReference type="NCBI Taxonomy" id="89044"/>
    <lineage>
        <taxon>Eukaryota</taxon>
        <taxon>Sar</taxon>
        <taxon>Stramenopiles</taxon>
        <taxon>Ochrophyta</taxon>
        <taxon>Chrysophyceae</taxon>
        <taxon>Chromulinales</taxon>
        <taxon>Chromulinaceae</taxon>
        <taxon>Spumella</taxon>
    </lineage>
</organism>
<dbReference type="SUPFAM" id="SSF46579">
    <property type="entry name" value="Prefoldin"/>
    <property type="match status" value="1"/>
</dbReference>
<accession>A0A7S3GZX8</accession>
<dbReference type="GO" id="GO:0051087">
    <property type="term" value="F:protein-folding chaperone binding"/>
    <property type="evidence" value="ECO:0007669"/>
    <property type="project" value="TreeGrafter"/>
</dbReference>
<reference evidence="4" key="1">
    <citation type="submission" date="2021-01" db="EMBL/GenBank/DDBJ databases">
        <authorList>
            <person name="Corre E."/>
            <person name="Pelletier E."/>
            <person name="Niang G."/>
            <person name="Scheremetjew M."/>
            <person name="Finn R."/>
            <person name="Kale V."/>
            <person name="Holt S."/>
            <person name="Cochrane G."/>
            <person name="Meng A."/>
            <person name="Brown T."/>
            <person name="Cohen L."/>
        </authorList>
    </citation>
    <scope>NUCLEOTIDE SEQUENCE</scope>
    <source>
        <strain evidence="4">CCAP 955/1</strain>
    </source>
</reference>
<dbReference type="GO" id="GO:0005737">
    <property type="term" value="C:cytoplasm"/>
    <property type="evidence" value="ECO:0007669"/>
    <property type="project" value="TreeGrafter"/>
</dbReference>